<evidence type="ECO:0000256" key="2">
    <source>
        <dbReference type="SAM" id="MobiDB-lite"/>
    </source>
</evidence>
<reference evidence="4 5" key="1">
    <citation type="journal article" date="2024" name="bioRxiv">
        <title>Comparative genomics of Cryptococcus and Kwoniella reveals pathogenesis evolution and contrasting karyotype dynamics via intercentromeric recombination or chromosome fusion.</title>
        <authorList>
            <person name="Coelho M.A."/>
            <person name="David-Palma M."/>
            <person name="Shea T."/>
            <person name="Bowers K."/>
            <person name="McGinley-Smith S."/>
            <person name="Mohammad A.W."/>
            <person name="Gnirke A."/>
            <person name="Yurkov A.M."/>
            <person name="Nowrousian M."/>
            <person name="Sun S."/>
            <person name="Cuomo C.A."/>
            <person name="Heitman J."/>
        </authorList>
    </citation>
    <scope>NUCLEOTIDE SEQUENCE [LARGE SCALE GENOMIC DNA]</scope>
    <source>
        <strain evidence="4 5">CBS 13917</strain>
    </source>
</reference>
<keyword evidence="5" id="KW-1185">Reference proteome</keyword>
<dbReference type="Proteomes" id="UP001388673">
    <property type="component" value="Unassembled WGS sequence"/>
</dbReference>
<evidence type="ECO:0000313" key="4">
    <source>
        <dbReference type="EMBL" id="KAK8869506.1"/>
    </source>
</evidence>
<name>A0AAW0Z610_9TREE</name>
<feature type="compositionally biased region" description="Pro residues" evidence="2">
    <location>
        <begin position="59"/>
        <end position="68"/>
    </location>
</feature>
<evidence type="ECO:0000256" key="3">
    <source>
        <dbReference type="SAM" id="Phobius"/>
    </source>
</evidence>
<dbReference type="RefSeq" id="XP_066805752.1">
    <property type="nucleotide sequence ID" value="XM_066943210.1"/>
</dbReference>
<dbReference type="GeneID" id="92177331"/>
<accession>A0AAW0Z610</accession>
<keyword evidence="3" id="KW-0812">Transmembrane</keyword>
<organism evidence="4 5">
    <name type="scientific">Kwoniella newhampshirensis</name>
    <dbReference type="NCBI Taxonomy" id="1651941"/>
    <lineage>
        <taxon>Eukaryota</taxon>
        <taxon>Fungi</taxon>
        <taxon>Dikarya</taxon>
        <taxon>Basidiomycota</taxon>
        <taxon>Agaricomycotina</taxon>
        <taxon>Tremellomycetes</taxon>
        <taxon>Tremellales</taxon>
        <taxon>Cryptococcaceae</taxon>
        <taxon>Kwoniella</taxon>
    </lineage>
</organism>
<evidence type="ECO:0000313" key="5">
    <source>
        <dbReference type="Proteomes" id="UP001388673"/>
    </source>
</evidence>
<gene>
    <name evidence="4" type="ORF">IAR55_000071</name>
</gene>
<keyword evidence="3" id="KW-0472">Membrane</keyword>
<keyword evidence="3" id="KW-1133">Transmembrane helix</keyword>
<sequence>MSVNPLRFLALPRTLSAARPTHPLPRSFHSTILRNRPTSGTTGTGTPHHIPHTVHAHPRPSPPPPPKRPSPHAVWYREIVPAMLPIFLISTTLFLSLSLLRTYLSHSRSLTEAESRISELEDKLAKYRVERRRARLREKRERERILPLVVEKVLQKVGVVGGEEDEGVVEERERAEERKKAMARLL</sequence>
<feature type="compositionally biased region" description="Basic residues" evidence="2">
    <location>
        <begin position="49"/>
        <end position="58"/>
    </location>
</feature>
<evidence type="ECO:0000256" key="1">
    <source>
        <dbReference type="SAM" id="Coils"/>
    </source>
</evidence>
<protein>
    <submittedName>
        <fullName evidence="4">Uncharacterized protein</fullName>
    </submittedName>
</protein>
<dbReference type="EMBL" id="JBCAWK010000001">
    <property type="protein sequence ID" value="KAK8869506.1"/>
    <property type="molecule type" value="Genomic_DNA"/>
</dbReference>
<feature type="compositionally biased region" description="Low complexity" evidence="2">
    <location>
        <begin position="37"/>
        <end position="48"/>
    </location>
</feature>
<feature type="region of interest" description="Disordered" evidence="2">
    <location>
        <begin position="19"/>
        <end position="70"/>
    </location>
</feature>
<dbReference type="KEGG" id="kne:92177331"/>
<dbReference type="AlphaFoldDB" id="A0AAW0Z610"/>
<feature type="transmembrane region" description="Helical" evidence="3">
    <location>
        <begin position="79"/>
        <end position="100"/>
    </location>
</feature>
<comment type="caution">
    <text evidence="4">The sequence shown here is derived from an EMBL/GenBank/DDBJ whole genome shotgun (WGS) entry which is preliminary data.</text>
</comment>
<keyword evidence="1" id="KW-0175">Coiled coil</keyword>
<feature type="coiled-coil region" evidence="1">
    <location>
        <begin position="103"/>
        <end position="137"/>
    </location>
</feature>
<proteinExistence type="predicted"/>